<dbReference type="InterPro" id="IPR046676">
    <property type="entry name" value="DUF6546"/>
</dbReference>
<comment type="caution">
    <text evidence="3">The sequence shown here is derived from an EMBL/GenBank/DDBJ whole genome shotgun (WGS) entry which is preliminary data.</text>
</comment>
<feature type="region of interest" description="Disordered" evidence="1">
    <location>
        <begin position="153"/>
        <end position="177"/>
    </location>
</feature>
<dbReference type="EMBL" id="JAGPXD010000006">
    <property type="protein sequence ID" value="KAH7349304.1"/>
    <property type="molecule type" value="Genomic_DNA"/>
</dbReference>
<accession>A0A8K0TB75</accession>
<organism evidence="3 4">
    <name type="scientific">Plectosphaerella cucumerina</name>
    <dbReference type="NCBI Taxonomy" id="40658"/>
    <lineage>
        <taxon>Eukaryota</taxon>
        <taxon>Fungi</taxon>
        <taxon>Dikarya</taxon>
        <taxon>Ascomycota</taxon>
        <taxon>Pezizomycotina</taxon>
        <taxon>Sordariomycetes</taxon>
        <taxon>Hypocreomycetidae</taxon>
        <taxon>Glomerellales</taxon>
        <taxon>Plectosphaerellaceae</taxon>
        <taxon>Plectosphaerella</taxon>
    </lineage>
</organism>
<evidence type="ECO:0000259" key="2">
    <source>
        <dbReference type="Pfam" id="PF20183"/>
    </source>
</evidence>
<gene>
    <name evidence="3" type="ORF">B0T11DRAFT_288943</name>
</gene>
<feature type="domain" description="DUF6546" evidence="2">
    <location>
        <begin position="292"/>
        <end position="371"/>
    </location>
</feature>
<dbReference type="AlphaFoldDB" id="A0A8K0TB75"/>
<evidence type="ECO:0000313" key="4">
    <source>
        <dbReference type="Proteomes" id="UP000813385"/>
    </source>
</evidence>
<evidence type="ECO:0000256" key="1">
    <source>
        <dbReference type="SAM" id="MobiDB-lite"/>
    </source>
</evidence>
<dbReference type="Proteomes" id="UP000813385">
    <property type="component" value="Unassembled WGS sequence"/>
</dbReference>
<dbReference type="Pfam" id="PF20183">
    <property type="entry name" value="DUF6546"/>
    <property type="match status" value="1"/>
</dbReference>
<dbReference type="OrthoDB" id="3728558at2759"/>
<reference evidence="3" key="1">
    <citation type="journal article" date="2021" name="Nat. Commun.">
        <title>Genetic determinants of endophytism in the Arabidopsis root mycobiome.</title>
        <authorList>
            <person name="Mesny F."/>
            <person name="Miyauchi S."/>
            <person name="Thiergart T."/>
            <person name="Pickel B."/>
            <person name="Atanasova L."/>
            <person name="Karlsson M."/>
            <person name="Huettel B."/>
            <person name="Barry K.W."/>
            <person name="Haridas S."/>
            <person name="Chen C."/>
            <person name="Bauer D."/>
            <person name="Andreopoulos W."/>
            <person name="Pangilinan J."/>
            <person name="LaButti K."/>
            <person name="Riley R."/>
            <person name="Lipzen A."/>
            <person name="Clum A."/>
            <person name="Drula E."/>
            <person name="Henrissat B."/>
            <person name="Kohler A."/>
            <person name="Grigoriev I.V."/>
            <person name="Martin F.M."/>
            <person name="Hacquard S."/>
        </authorList>
    </citation>
    <scope>NUCLEOTIDE SEQUENCE</scope>
    <source>
        <strain evidence="3">MPI-CAGE-AT-0016</strain>
    </source>
</reference>
<keyword evidence="4" id="KW-1185">Reference proteome</keyword>
<evidence type="ECO:0000313" key="3">
    <source>
        <dbReference type="EMBL" id="KAH7349304.1"/>
    </source>
</evidence>
<sequence>MPNGWSILPPELRQIIYDQINIDLTEDQRQSNDATPFTSLPLVSREFQREFGYVNFRYLVLDQHRLKDFERIVSKHRIRWAFVRRIDLRVQLPHDNETKDAVAASENEDVFLNTVHEFMSIVSTWRKIPMHSSKREGHRPCLVEGVKLHLGSSTGQHLSTANSPAPITHTEQQDTQQPEADTIARKFARATVIESLAILRRHPPCITPSFLDQLIDQGMPCLEKLSNEAWDINRISTNRQDRDECFAVLDVVRRRKIHSLDLFQPSGHTFCSNGIPELELRSQSFMYAMLATGLRYCCMSNLFDGLDFVSHIINVYYPHLECLVLRSQHLTMTVPPPNPHYLSVLFKLALCSAAYMPKLQVMDLWNGDSQNRLLVRIVPMIRTGPNRRIAIAVYAASIPQDELRVLLDQFRQSCLTSRWEPVIWREGRMEPAEDSDHSPPHPASYPDAHRYIKRVAETMIS</sequence>
<protein>
    <recommendedName>
        <fullName evidence="2">DUF6546 domain-containing protein</fullName>
    </recommendedName>
</protein>
<name>A0A8K0TB75_9PEZI</name>
<proteinExistence type="predicted"/>